<dbReference type="OrthoDB" id="5542239at2759"/>
<dbReference type="GO" id="GO:0005763">
    <property type="term" value="C:mitochondrial small ribosomal subunit"/>
    <property type="evidence" value="ECO:0007669"/>
    <property type="project" value="InterPro"/>
</dbReference>
<name>A0A316UA70_9BASI</name>
<keyword evidence="10" id="KW-1185">Reference proteome</keyword>
<dbReference type="InterPro" id="IPR016939">
    <property type="entry name" value="Ribosomal_mS23_fun"/>
</dbReference>
<dbReference type="Proteomes" id="UP000245942">
    <property type="component" value="Unassembled WGS sequence"/>
</dbReference>
<keyword evidence="5" id="KW-0687">Ribonucleoprotein</keyword>
<dbReference type="GeneID" id="37015949"/>
<protein>
    <recommendedName>
        <fullName evidence="6">Small ribosomal subunit protein mS23</fullName>
    </recommendedName>
    <alternativeName>
        <fullName evidence="7">37S ribosomal protein S25, mitochondrial</fullName>
    </alternativeName>
</protein>
<dbReference type="AlphaFoldDB" id="A0A316UA70"/>
<feature type="compositionally biased region" description="Basic and acidic residues" evidence="8">
    <location>
        <begin position="62"/>
        <end position="76"/>
    </location>
</feature>
<evidence type="ECO:0000313" key="10">
    <source>
        <dbReference type="Proteomes" id="UP000245942"/>
    </source>
</evidence>
<proteinExistence type="inferred from homology"/>
<dbReference type="EMBL" id="KZ819325">
    <property type="protein sequence ID" value="PWN21371.1"/>
    <property type="molecule type" value="Genomic_DNA"/>
</dbReference>
<comment type="similarity">
    <text evidence="2">Belongs to the mitochondrion-specific ribosomal protein mS23 family.</text>
</comment>
<evidence type="ECO:0000256" key="3">
    <source>
        <dbReference type="ARBA" id="ARBA00022980"/>
    </source>
</evidence>
<feature type="region of interest" description="Disordered" evidence="8">
    <location>
        <begin position="243"/>
        <end position="275"/>
    </location>
</feature>
<evidence type="ECO:0000256" key="7">
    <source>
        <dbReference type="ARBA" id="ARBA00035421"/>
    </source>
</evidence>
<keyword evidence="4" id="KW-0496">Mitochondrion</keyword>
<dbReference type="STRING" id="1684307.A0A316UA70"/>
<evidence type="ECO:0000256" key="4">
    <source>
        <dbReference type="ARBA" id="ARBA00023128"/>
    </source>
</evidence>
<comment type="subcellular location">
    <subcellularLocation>
        <location evidence="1">Mitochondrion</location>
    </subcellularLocation>
</comment>
<feature type="region of interest" description="Disordered" evidence="8">
    <location>
        <begin position="60"/>
        <end position="86"/>
    </location>
</feature>
<evidence type="ECO:0000256" key="6">
    <source>
        <dbReference type="ARBA" id="ARBA00035137"/>
    </source>
</evidence>
<reference evidence="9 10" key="1">
    <citation type="journal article" date="2018" name="Mol. Biol. Evol.">
        <title>Broad Genomic Sampling Reveals a Smut Pathogenic Ancestry of the Fungal Clade Ustilaginomycotina.</title>
        <authorList>
            <person name="Kijpornyongpan T."/>
            <person name="Mondo S.J."/>
            <person name="Barry K."/>
            <person name="Sandor L."/>
            <person name="Lee J."/>
            <person name="Lipzen A."/>
            <person name="Pangilinan J."/>
            <person name="LaButti K."/>
            <person name="Hainaut M."/>
            <person name="Henrissat B."/>
            <person name="Grigoriev I.V."/>
            <person name="Spatafora J.W."/>
            <person name="Aime M.C."/>
        </authorList>
    </citation>
    <scope>NUCLEOTIDE SEQUENCE [LARGE SCALE GENOMIC DNA]</scope>
    <source>
        <strain evidence="9 10">MCA 4718</strain>
    </source>
</reference>
<dbReference type="RefSeq" id="XP_025348531.1">
    <property type="nucleotide sequence ID" value="XM_025494215.1"/>
</dbReference>
<gene>
    <name evidence="9" type="ORF">BCV69DRAFT_298389</name>
</gene>
<organism evidence="9 10">
    <name type="scientific">Pseudomicrostroma glucosiphilum</name>
    <dbReference type="NCBI Taxonomy" id="1684307"/>
    <lineage>
        <taxon>Eukaryota</taxon>
        <taxon>Fungi</taxon>
        <taxon>Dikarya</taxon>
        <taxon>Basidiomycota</taxon>
        <taxon>Ustilaginomycotina</taxon>
        <taxon>Exobasidiomycetes</taxon>
        <taxon>Microstromatales</taxon>
        <taxon>Microstromatales incertae sedis</taxon>
        <taxon>Pseudomicrostroma</taxon>
    </lineage>
</organism>
<dbReference type="Pfam" id="PF13741">
    <property type="entry name" value="MRP-S25"/>
    <property type="match status" value="1"/>
</dbReference>
<evidence type="ECO:0000256" key="2">
    <source>
        <dbReference type="ARBA" id="ARBA00009864"/>
    </source>
</evidence>
<evidence type="ECO:0000256" key="5">
    <source>
        <dbReference type="ARBA" id="ARBA00023274"/>
    </source>
</evidence>
<sequence length="339" mass="37825">MPRRIAAQVPQTISRLMQGGYIKTPPVSYQALLAHPPTTLPPRAPYPRPTEDLPESLVKAARNAEGDPSRRRDPMNSKKKMRTRTPSLAPQPIVYLHDRVRRQFYLDHPWEGLRPRILAEKEKVEEPAKVPAEVTELTRWSTNPQPEDVIALTVHLHENHSLSLAKAYRHALGQYHSLRAEHETASRYALLEAQAYGAQFNPPAPKFLKENYGNRVWHAAPETYRGFLKEEQALESWAAAAQGPGAALSTSQAPGAPPSKMRMRPESTGEWSGGDEYRRGARAILEGKADALANAQVKEEGTVVTTDAMVGTPENDPLRLSLLQSRLEERAIEAGRARR</sequence>
<dbReference type="PANTHER" id="PTHR37799">
    <property type="entry name" value="37S RIBOSOMAL PROTEIN S25, MITOCHONDRIAL"/>
    <property type="match status" value="1"/>
</dbReference>
<dbReference type="GO" id="GO:0003735">
    <property type="term" value="F:structural constituent of ribosome"/>
    <property type="evidence" value="ECO:0007669"/>
    <property type="project" value="InterPro"/>
</dbReference>
<evidence type="ECO:0000313" key="9">
    <source>
        <dbReference type="EMBL" id="PWN21371.1"/>
    </source>
</evidence>
<keyword evidence="3" id="KW-0689">Ribosomal protein</keyword>
<accession>A0A316UA70</accession>
<evidence type="ECO:0000256" key="1">
    <source>
        <dbReference type="ARBA" id="ARBA00004173"/>
    </source>
</evidence>
<evidence type="ECO:0000256" key="8">
    <source>
        <dbReference type="SAM" id="MobiDB-lite"/>
    </source>
</evidence>
<dbReference type="PANTHER" id="PTHR37799:SF1">
    <property type="entry name" value="SMALL RIBOSOMAL SUBUNIT PROTEIN MS23"/>
    <property type="match status" value="1"/>
</dbReference>